<gene>
    <name evidence="2" type="ORF">BD289DRAFT_435513</name>
</gene>
<feature type="transmembrane region" description="Helical" evidence="1">
    <location>
        <begin position="6"/>
        <end position="24"/>
    </location>
</feature>
<keyword evidence="1" id="KW-1133">Transmembrane helix</keyword>
<evidence type="ECO:0000256" key="1">
    <source>
        <dbReference type="SAM" id="Phobius"/>
    </source>
</evidence>
<protein>
    <submittedName>
        <fullName evidence="2">Uncharacterized protein</fullName>
    </submittedName>
</protein>
<evidence type="ECO:0000313" key="3">
    <source>
        <dbReference type="Proteomes" id="UP000241462"/>
    </source>
</evidence>
<keyword evidence="3" id="KW-1185">Reference proteome</keyword>
<reference evidence="2 3" key="1">
    <citation type="journal article" date="2018" name="Mycol. Prog.">
        <title>Coniella lustricola, a new species from submerged detritus.</title>
        <authorList>
            <person name="Raudabaugh D.B."/>
            <person name="Iturriaga T."/>
            <person name="Carver A."/>
            <person name="Mondo S."/>
            <person name="Pangilinan J."/>
            <person name="Lipzen A."/>
            <person name="He G."/>
            <person name="Amirebrahimi M."/>
            <person name="Grigoriev I.V."/>
            <person name="Miller A.N."/>
        </authorList>
    </citation>
    <scope>NUCLEOTIDE SEQUENCE [LARGE SCALE GENOMIC DNA]</scope>
    <source>
        <strain evidence="2 3">B22-T-1</strain>
    </source>
</reference>
<sequence>MIVLLSVAAVGSLTYFFFFTPWWIKAGLRSGWQFPLSGHWSLLTYCFHRQIRSHLGRYLCPCTKVFRYLFLCHPSCPPKNVTGQPRAQNAQQTAQPRSIDRCRPLSVVCSAPAAGYWTLVERGAGHQCFSFAKRGCGTTAQLRTGPRYTKTLSHTWGGVVCWPLY</sequence>
<accession>A0A2T3A677</accession>
<dbReference type="EMBL" id="KZ678456">
    <property type="protein sequence ID" value="PSR83673.1"/>
    <property type="molecule type" value="Genomic_DNA"/>
</dbReference>
<keyword evidence="1" id="KW-0812">Transmembrane</keyword>
<proteinExistence type="predicted"/>
<organism evidence="2 3">
    <name type="scientific">Coniella lustricola</name>
    <dbReference type="NCBI Taxonomy" id="2025994"/>
    <lineage>
        <taxon>Eukaryota</taxon>
        <taxon>Fungi</taxon>
        <taxon>Dikarya</taxon>
        <taxon>Ascomycota</taxon>
        <taxon>Pezizomycotina</taxon>
        <taxon>Sordariomycetes</taxon>
        <taxon>Sordariomycetidae</taxon>
        <taxon>Diaporthales</taxon>
        <taxon>Schizoparmaceae</taxon>
        <taxon>Coniella</taxon>
    </lineage>
</organism>
<dbReference type="InParanoid" id="A0A2T3A677"/>
<evidence type="ECO:0000313" key="2">
    <source>
        <dbReference type="EMBL" id="PSR83673.1"/>
    </source>
</evidence>
<keyword evidence="1" id="KW-0472">Membrane</keyword>
<dbReference type="AlphaFoldDB" id="A0A2T3A677"/>
<name>A0A2T3A677_9PEZI</name>
<dbReference type="Proteomes" id="UP000241462">
    <property type="component" value="Unassembled WGS sequence"/>
</dbReference>
<feature type="non-terminal residue" evidence="2">
    <location>
        <position position="165"/>
    </location>
</feature>